<dbReference type="Gene3D" id="3.40.390.10">
    <property type="entry name" value="Collagenase (Catalytic Domain)"/>
    <property type="match status" value="1"/>
</dbReference>
<dbReference type="PANTHER" id="PTHR43660:SF1">
    <property type="entry name" value="DIPEPTIDYL CARBOXYPEPTIDASE"/>
    <property type="match status" value="1"/>
</dbReference>
<sequence>MTNPLLSSFVLPPFASIKAEHIVPAMKHVIHECREVVKKIISQCGPYDWDHLVQPLIEADDYLSRVFSPISHLNLVKNNPALRLAYEEVLEMLSEYSAWVGQNEALYQAYCKLKDNTAIYQSLNIEQKKFIDNTLRDFKLSGIGLSEVEKHRYKEISVRLSVLSSTYSNNVLDSTMGWSTVITDQNKISGIPENSLEAMKLQAQAINQNGWRLTLDITSYLPVITYCDNRTMRKEIYYAYSTRASDQGQNAGKWDNTLIMDEILALRCELATMLGFSSYAEQSLVMKMAKNPDQVISFLNDLAKRVHLQAEQELKQLRIFSEKEYNINDLQPWDIAFFSEKQKQHLYNISDEQLRPYFPENLVLNGLFKIVENIYGITTIERYDVEVYHEDVRFFELFDENKVMRGSFFLDLYVRDHKCGGAWMDDCVSQMRRSDGSLQKPIAYITCNFHRPYNKEVALFTHQEVITLFHEYGHGLHHMLTRIETRGVSGIHGIPWDAVEMPSQLMENWCWRPEALALISGHYQTGEALPQIFLDKLLALKNYQIALSIQKQLVLSLFDFRLHMKYESNKGIKIVELFQDIKNQISAIPEPKWSRFPNAFNHIFSGSYAAGYYSYLWAHVLASDVWSRFEMEGVFNRDTGRSLLEHILTRGGSENPMILFYRFLGRKPKIDTMLEQYGITSINNKI</sequence>
<evidence type="ECO:0000256" key="5">
    <source>
        <dbReference type="ARBA" id="ARBA00022833"/>
    </source>
</evidence>
<dbReference type="GO" id="GO:0006508">
    <property type="term" value="P:proteolysis"/>
    <property type="evidence" value="ECO:0007669"/>
    <property type="project" value="UniProtKB-KW"/>
</dbReference>
<dbReference type="AlphaFoldDB" id="A0A451DJN9"/>
<dbReference type="GO" id="GO:0046872">
    <property type="term" value="F:metal ion binding"/>
    <property type="evidence" value="ECO:0007669"/>
    <property type="project" value="UniProtKB-UniRule"/>
</dbReference>
<accession>A0A451DJN9</accession>
<dbReference type="InterPro" id="IPR024079">
    <property type="entry name" value="MetalloPept_cat_dom_sf"/>
</dbReference>
<dbReference type="EC" id="3.4.24.70" evidence="8"/>
<keyword evidence="13" id="KW-1185">Reference proteome</keyword>
<comment type="similarity">
    <text evidence="1 9">Belongs to the peptidase M3 family.</text>
</comment>
<dbReference type="InterPro" id="IPR045090">
    <property type="entry name" value="Pept_M3A_M3B"/>
</dbReference>
<dbReference type="OrthoDB" id="9773538at2"/>
<dbReference type="GO" id="GO:0005829">
    <property type="term" value="C:cytosol"/>
    <property type="evidence" value="ECO:0007669"/>
    <property type="project" value="UniProtKB-ARBA"/>
</dbReference>
<evidence type="ECO:0000256" key="3">
    <source>
        <dbReference type="ARBA" id="ARBA00022723"/>
    </source>
</evidence>
<organism evidence="12 13">
    <name type="scientific">Candidatus Erwinia haradaeae</name>
    <dbReference type="NCBI Taxonomy" id="1922217"/>
    <lineage>
        <taxon>Bacteria</taxon>
        <taxon>Pseudomonadati</taxon>
        <taxon>Pseudomonadota</taxon>
        <taxon>Gammaproteobacteria</taxon>
        <taxon>Enterobacterales</taxon>
        <taxon>Erwiniaceae</taxon>
        <taxon>Erwinia</taxon>
    </lineage>
</organism>
<evidence type="ECO:0000256" key="4">
    <source>
        <dbReference type="ARBA" id="ARBA00022801"/>
    </source>
</evidence>
<keyword evidence="3 9" id="KW-0479">Metal-binding</keyword>
<evidence type="ECO:0000256" key="1">
    <source>
        <dbReference type="ARBA" id="ARBA00006040"/>
    </source>
</evidence>
<evidence type="ECO:0000256" key="2">
    <source>
        <dbReference type="ARBA" id="ARBA00022670"/>
    </source>
</evidence>
<evidence type="ECO:0000256" key="8">
    <source>
        <dbReference type="ARBA" id="ARBA00026100"/>
    </source>
</evidence>
<dbReference type="CDD" id="cd06456">
    <property type="entry name" value="M3A_DCP"/>
    <property type="match status" value="1"/>
</dbReference>
<gene>
    <name evidence="12" type="primary">prlC</name>
    <name evidence="12" type="ORF">ERCIPSTX3056_282</name>
</gene>
<evidence type="ECO:0000256" key="7">
    <source>
        <dbReference type="ARBA" id="ARBA00024603"/>
    </source>
</evidence>
<evidence type="ECO:0000313" key="12">
    <source>
        <dbReference type="EMBL" id="VFP86856.1"/>
    </source>
</evidence>
<comment type="cofactor">
    <cofactor evidence="9">
        <name>Zn(2+)</name>
        <dbReference type="ChEBI" id="CHEBI:29105"/>
    </cofactor>
    <text evidence="9">Binds 1 zinc ion.</text>
</comment>
<dbReference type="NCBIfam" id="NF008159">
    <property type="entry name" value="PRK10911.1"/>
    <property type="match status" value="1"/>
</dbReference>
<dbReference type="Gene3D" id="1.10.1370.10">
    <property type="entry name" value="Neurolysin, domain 3"/>
    <property type="match status" value="1"/>
</dbReference>
<dbReference type="InterPro" id="IPR034005">
    <property type="entry name" value="M3A_DCP"/>
</dbReference>
<dbReference type="KEGG" id="ehd:ERCIPSTX3056_282"/>
<dbReference type="SUPFAM" id="SSF55486">
    <property type="entry name" value="Metalloproteases ('zincins'), catalytic domain"/>
    <property type="match status" value="1"/>
</dbReference>
<evidence type="ECO:0000259" key="10">
    <source>
        <dbReference type="Pfam" id="PF01432"/>
    </source>
</evidence>
<keyword evidence="2 9" id="KW-0645">Protease</keyword>
<protein>
    <recommendedName>
        <fullName evidence="8">oligopeptidase A</fullName>
        <ecNumber evidence="8">3.4.24.70</ecNumber>
    </recommendedName>
</protein>
<dbReference type="Gene3D" id="1.20.1050.40">
    <property type="entry name" value="Endopeptidase. Chain P, domain 1"/>
    <property type="match status" value="1"/>
</dbReference>
<dbReference type="InterPro" id="IPR045666">
    <property type="entry name" value="OpdA_N"/>
</dbReference>
<reference evidence="12 13" key="1">
    <citation type="submission" date="2019-02" db="EMBL/GenBank/DDBJ databases">
        <authorList>
            <person name="Manzano-Marin A."/>
            <person name="Manzano-Marin A."/>
        </authorList>
    </citation>
    <scope>NUCLEOTIDE SEQUENCE [LARGE SCALE GENOMIC DNA]</scope>
    <source>
        <strain evidence="12 13">ErCipseudotaxifoliae</strain>
    </source>
</reference>
<keyword evidence="6 9" id="KW-0482">Metalloprotease</keyword>
<dbReference type="Pfam" id="PF19310">
    <property type="entry name" value="TOP_N"/>
    <property type="match status" value="1"/>
</dbReference>
<evidence type="ECO:0000259" key="11">
    <source>
        <dbReference type="Pfam" id="PF19310"/>
    </source>
</evidence>
<dbReference type="InterPro" id="IPR024080">
    <property type="entry name" value="Neurolysin/TOP_N"/>
</dbReference>
<feature type="domain" description="Oligopeptidase A N-terminal" evidence="11">
    <location>
        <begin position="27"/>
        <end position="148"/>
    </location>
</feature>
<keyword evidence="5 9" id="KW-0862">Zinc</keyword>
<evidence type="ECO:0000256" key="6">
    <source>
        <dbReference type="ARBA" id="ARBA00023049"/>
    </source>
</evidence>
<name>A0A451DJN9_9GAMM</name>
<evidence type="ECO:0000313" key="13">
    <source>
        <dbReference type="Proteomes" id="UP000294462"/>
    </source>
</evidence>
<dbReference type="InterPro" id="IPR024077">
    <property type="entry name" value="Neurolysin/TOP_dom2"/>
</dbReference>
<dbReference type="RefSeq" id="WP_072666190.1">
    <property type="nucleotide sequence ID" value="NZ_LR217725.1"/>
</dbReference>
<proteinExistence type="inferred from homology"/>
<dbReference type="EMBL" id="LR217725">
    <property type="protein sequence ID" value="VFP86856.1"/>
    <property type="molecule type" value="Genomic_DNA"/>
</dbReference>
<comment type="catalytic activity">
    <reaction evidence="7">
        <text>Hydrolysis of oligopeptides, with broad specificity. Gly or Ala commonly occur as P1 or P1' residues, but more distant residues are also important, as is shown by the fact that Z-Gly-Pro-Gly-|-Gly-Pro-Ala is cleaved, but not Z-(Gly)(5).</text>
        <dbReference type="EC" id="3.4.24.70"/>
    </reaction>
</comment>
<dbReference type="Pfam" id="PF01432">
    <property type="entry name" value="Peptidase_M3"/>
    <property type="match status" value="1"/>
</dbReference>
<dbReference type="PANTHER" id="PTHR43660">
    <property type="entry name" value="DIPEPTIDYL CARBOXYPEPTIDASE"/>
    <property type="match status" value="1"/>
</dbReference>
<dbReference type="FunFam" id="3.40.390.10:FF:000009">
    <property type="entry name" value="Oligopeptidase A"/>
    <property type="match status" value="1"/>
</dbReference>
<dbReference type="InterPro" id="IPR001567">
    <property type="entry name" value="Pept_M3A_M3B_dom"/>
</dbReference>
<feature type="domain" description="Peptidase M3A/M3B catalytic" evidence="10">
    <location>
        <begin position="224"/>
        <end position="678"/>
    </location>
</feature>
<dbReference type="Proteomes" id="UP000294462">
    <property type="component" value="Chromosome"/>
</dbReference>
<keyword evidence="4 9" id="KW-0378">Hydrolase</keyword>
<evidence type="ECO:0000256" key="9">
    <source>
        <dbReference type="RuleBase" id="RU003435"/>
    </source>
</evidence>
<dbReference type="GO" id="GO:0004222">
    <property type="term" value="F:metalloendopeptidase activity"/>
    <property type="evidence" value="ECO:0007669"/>
    <property type="project" value="UniProtKB-EC"/>
</dbReference>